<keyword evidence="5" id="KW-1185">Reference proteome</keyword>
<dbReference type="SMART" id="SM00271">
    <property type="entry name" value="DnaJ"/>
    <property type="match status" value="1"/>
</dbReference>
<dbReference type="VEuPathDB" id="TriTrypDB:ADEAN_000157400"/>
<organism evidence="4 5">
    <name type="scientific">Angomonas deanei</name>
    <dbReference type="NCBI Taxonomy" id="59799"/>
    <lineage>
        <taxon>Eukaryota</taxon>
        <taxon>Discoba</taxon>
        <taxon>Euglenozoa</taxon>
        <taxon>Kinetoplastea</taxon>
        <taxon>Metakinetoplastina</taxon>
        <taxon>Trypanosomatida</taxon>
        <taxon>Trypanosomatidae</taxon>
        <taxon>Strigomonadinae</taxon>
        <taxon>Angomonas</taxon>
    </lineage>
</organism>
<dbReference type="Gene3D" id="1.25.40.10">
    <property type="entry name" value="Tetratricopeptide repeat domain"/>
    <property type="match status" value="1"/>
</dbReference>
<feature type="region of interest" description="Disordered" evidence="2">
    <location>
        <begin position="197"/>
        <end position="218"/>
    </location>
</feature>
<gene>
    <name evidence="4" type="ORF">ADEAN_000157400</name>
</gene>
<feature type="domain" description="J" evidence="3">
    <location>
        <begin position="75"/>
        <end position="146"/>
    </location>
</feature>
<evidence type="ECO:0000313" key="5">
    <source>
        <dbReference type="Proteomes" id="UP000515908"/>
    </source>
</evidence>
<dbReference type="InterPro" id="IPR052758">
    <property type="entry name" value="SRC_co-chaperone"/>
</dbReference>
<dbReference type="PRINTS" id="PR00625">
    <property type="entry name" value="JDOMAIN"/>
</dbReference>
<proteinExistence type="predicted"/>
<dbReference type="Pfam" id="PF00226">
    <property type="entry name" value="DnaJ"/>
    <property type="match status" value="1"/>
</dbReference>
<keyword evidence="1" id="KW-0175">Coiled coil</keyword>
<evidence type="ECO:0000313" key="4">
    <source>
        <dbReference type="EMBL" id="CAD2214130.1"/>
    </source>
</evidence>
<dbReference type="Gene3D" id="1.10.287.110">
    <property type="entry name" value="DnaJ domain"/>
    <property type="match status" value="1"/>
</dbReference>
<evidence type="ECO:0000256" key="1">
    <source>
        <dbReference type="SAM" id="Coils"/>
    </source>
</evidence>
<feature type="coiled-coil region" evidence="1">
    <location>
        <begin position="30"/>
        <end position="74"/>
    </location>
</feature>
<accession>A0A7G2C376</accession>
<reference evidence="4 5" key="1">
    <citation type="submission" date="2020-08" db="EMBL/GenBank/DDBJ databases">
        <authorList>
            <person name="Newling K."/>
            <person name="Davey J."/>
            <person name="Forrester S."/>
        </authorList>
    </citation>
    <scope>NUCLEOTIDE SEQUENCE [LARGE SCALE GENOMIC DNA]</scope>
    <source>
        <strain evidence="5">Crithidia deanei Carvalho (ATCC PRA-265)</strain>
    </source>
</reference>
<dbReference type="InterPro" id="IPR011990">
    <property type="entry name" value="TPR-like_helical_dom_sf"/>
</dbReference>
<dbReference type="PANTHER" id="PTHR44200:SF1">
    <property type="entry name" value="DNAJ HOMOLOG SUBFAMILY C MEMBER 7"/>
    <property type="match status" value="1"/>
</dbReference>
<name>A0A7G2C376_9TRYP</name>
<sequence length="218" mass="24400">MDLKDFKGALMDCDFSLKNGNTSAKLYARRSRINEQLGQFEDALRDMQEAAGTERSFEAELKQLKVRAKRALRKDYYKTLNLTTNESDLETIKRAYKKSCLQWHPDKWAHASEEEKEHAEKQFKEVGEAYGVLSDPQKKRMYDSGMMDNDVEGASSGPSPFGGGFGGGFGGNPYGQDDMAQMMNMFFRSQGGGFSFGGAPHGQRQRRGRGGMPPGFTF</sequence>
<dbReference type="AlphaFoldDB" id="A0A7G2C376"/>
<dbReference type="PROSITE" id="PS50076">
    <property type="entry name" value="DNAJ_2"/>
    <property type="match status" value="1"/>
</dbReference>
<dbReference type="OrthoDB" id="10250354at2759"/>
<dbReference type="InterPro" id="IPR036869">
    <property type="entry name" value="J_dom_sf"/>
</dbReference>
<dbReference type="EMBL" id="LR877147">
    <property type="protein sequence ID" value="CAD2214130.1"/>
    <property type="molecule type" value="Genomic_DNA"/>
</dbReference>
<protein>
    <submittedName>
        <fullName evidence="4">DnaJ domain containing protein, putative</fullName>
    </submittedName>
</protein>
<dbReference type="CDD" id="cd06257">
    <property type="entry name" value="DnaJ"/>
    <property type="match status" value="1"/>
</dbReference>
<dbReference type="PANTHER" id="PTHR44200">
    <property type="entry name" value="DNAJ HOMOLOG SUBFAMILY C MEMBER 7"/>
    <property type="match status" value="1"/>
</dbReference>
<dbReference type="InterPro" id="IPR001623">
    <property type="entry name" value="DnaJ_domain"/>
</dbReference>
<dbReference type="Proteomes" id="UP000515908">
    <property type="component" value="Chromosome 03"/>
</dbReference>
<evidence type="ECO:0000256" key="2">
    <source>
        <dbReference type="SAM" id="MobiDB-lite"/>
    </source>
</evidence>
<dbReference type="SUPFAM" id="SSF46565">
    <property type="entry name" value="Chaperone J-domain"/>
    <property type="match status" value="1"/>
</dbReference>
<evidence type="ECO:0000259" key="3">
    <source>
        <dbReference type="PROSITE" id="PS50076"/>
    </source>
</evidence>
<dbReference type="SUPFAM" id="SSF48452">
    <property type="entry name" value="TPR-like"/>
    <property type="match status" value="1"/>
</dbReference>